<reference evidence="2 3" key="1">
    <citation type="submission" date="2014-06" db="EMBL/GenBank/DDBJ databases">
        <title>Whole Genome Sequences of Three Symbiotic Endozoicomonas Bacteria.</title>
        <authorList>
            <person name="Neave M.J."/>
            <person name="Apprill A."/>
            <person name="Voolstra C.R."/>
        </authorList>
    </citation>
    <scope>NUCLEOTIDE SEQUENCE [LARGE SCALE GENOMIC DNA]</scope>
    <source>
        <strain evidence="2 3">DSM 25634</strain>
    </source>
</reference>
<dbReference type="RefSeq" id="WP_034837019.1">
    <property type="nucleotide sequence ID" value="NZ_JOKH01000003.1"/>
</dbReference>
<sequence length="118" mass="13101">MLGSLSYTFLVMALTWSLVPIFNLLELKPLTVLAIALSIPIPTLFLTIKAVRGKKWSLTAIALSAVMATSHLTKELPIGIYLWLVGLTFSGIAFYCHVRLIDRGLKQQIEESLLSEKK</sequence>
<feature type="transmembrane region" description="Helical" evidence="1">
    <location>
        <begin position="7"/>
        <end position="25"/>
    </location>
</feature>
<evidence type="ECO:0000313" key="2">
    <source>
        <dbReference type="EMBL" id="KEQ17128.1"/>
    </source>
</evidence>
<gene>
    <name evidence="2" type="ORF">GZ78_14750</name>
</gene>
<name>A0A081NFA5_9GAMM</name>
<keyword evidence="3" id="KW-1185">Reference proteome</keyword>
<organism evidence="2 3">
    <name type="scientific">Endozoicomonas numazuensis</name>
    <dbReference type="NCBI Taxonomy" id="1137799"/>
    <lineage>
        <taxon>Bacteria</taxon>
        <taxon>Pseudomonadati</taxon>
        <taxon>Pseudomonadota</taxon>
        <taxon>Gammaproteobacteria</taxon>
        <taxon>Oceanospirillales</taxon>
        <taxon>Endozoicomonadaceae</taxon>
        <taxon>Endozoicomonas</taxon>
    </lineage>
</organism>
<feature type="transmembrane region" description="Helical" evidence="1">
    <location>
        <begin position="31"/>
        <end position="48"/>
    </location>
</feature>
<dbReference type="EMBL" id="JOKH01000003">
    <property type="protein sequence ID" value="KEQ17128.1"/>
    <property type="molecule type" value="Genomic_DNA"/>
</dbReference>
<comment type="caution">
    <text evidence="2">The sequence shown here is derived from an EMBL/GenBank/DDBJ whole genome shotgun (WGS) entry which is preliminary data.</text>
</comment>
<keyword evidence="1" id="KW-0812">Transmembrane</keyword>
<evidence type="ECO:0000256" key="1">
    <source>
        <dbReference type="SAM" id="Phobius"/>
    </source>
</evidence>
<keyword evidence="1" id="KW-0472">Membrane</keyword>
<protein>
    <submittedName>
        <fullName evidence="2">Uncharacterized protein</fullName>
    </submittedName>
</protein>
<keyword evidence="1" id="KW-1133">Transmembrane helix</keyword>
<dbReference type="Proteomes" id="UP000028073">
    <property type="component" value="Unassembled WGS sequence"/>
</dbReference>
<dbReference type="AlphaFoldDB" id="A0A081NFA5"/>
<dbReference type="OrthoDB" id="9847201at2"/>
<evidence type="ECO:0000313" key="3">
    <source>
        <dbReference type="Proteomes" id="UP000028073"/>
    </source>
</evidence>
<proteinExistence type="predicted"/>
<accession>A0A081NFA5</accession>
<feature type="transmembrane region" description="Helical" evidence="1">
    <location>
        <begin position="78"/>
        <end position="98"/>
    </location>
</feature>